<evidence type="ECO:0000313" key="3">
    <source>
        <dbReference type="Proteomes" id="UP001458880"/>
    </source>
</evidence>
<dbReference type="InterPro" id="IPR046857">
    <property type="entry name" value="Gemin6_Sm-like_dom"/>
</dbReference>
<dbReference type="InterPro" id="IPR046856">
    <property type="entry name" value="Gemin6_C"/>
</dbReference>
<reference evidence="2 3" key="1">
    <citation type="journal article" date="2024" name="BMC Genomics">
        <title>De novo assembly and annotation of Popillia japonica's genome with initial clues to its potential as an invasive pest.</title>
        <authorList>
            <person name="Cucini C."/>
            <person name="Boschi S."/>
            <person name="Funari R."/>
            <person name="Cardaioli E."/>
            <person name="Iannotti N."/>
            <person name="Marturano G."/>
            <person name="Paoli F."/>
            <person name="Bruttini M."/>
            <person name="Carapelli A."/>
            <person name="Frati F."/>
            <person name="Nardi F."/>
        </authorList>
    </citation>
    <scope>NUCLEOTIDE SEQUENCE [LARGE SCALE GENOMIC DNA]</scope>
    <source>
        <strain evidence="2">DMR45628</strain>
    </source>
</reference>
<dbReference type="Pfam" id="PF06372">
    <property type="entry name" value="Gemin6"/>
    <property type="match status" value="1"/>
</dbReference>
<dbReference type="Pfam" id="PF20417">
    <property type="entry name" value="Gemin6_C"/>
    <property type="match status" value="1"/>
</dbReference>
<dbReference type="GO" id="GO:0032797">
    <property type="term" value="C:SMN complex"/>
    <property type="evidence" value="ECO:0007669"/>
    <property type="project" value="TreeGrafter"/>
</dbReference>
<dbReference type="EMBL" id="JASPKY010000031">
    <property type="protein sequence ID" value="KAK9747409.1"/>
    <property type="molecule type" value="Genomic_DNA"/>
</dbReference>
<dbReference type="InterPro" id="IPR047574">
    <property type="entry name" value="AD"/>
</dbReference>
<dbReference type="GO" id="GO:0000387">
    <property type="term" value="P:spliceosomal snRNP assembly"/>
    <property type="evidence" value="ECO:0007669"/>
    <property type="project" value="TreeGrafter"/>
</dbReference>
<dbReference type="PANTHER" id="PTHR14710">
    <property type="entry name" value="GEM-ASSOCIATED PROTEIN 6"/>
    <property type="match status" value="1"/>
</dbReference>
<name>A0AAW1MR16_POPJA</name>
<dbReference type="PROSITE" id="PS52001">
    <property type="entry name" value="AD"/>
    <property type="match status" value="1"/>
</dbReference>
<dbReference type="GO" id="GO:0005634">
    <property type="term" value="C:nucleus"/>
    <property type="evidence" value="ECO:0007669"/>
    <property type="project" value="InterPro"/>
</dbReference>
<evidence type="ECO:0000259" key="1">
    <source>
        <dbReference type="PROSITE" id="PS52001"/>
    </source>
</evidence>
<dbReference type="GO" id="GO:0000245">
    <property type="term" value="P:spliceosomal complex assembly"/>
    <property type="evidence" value="ECO:0007669"/>
    <property type="project" value="InterPro"/>
</dbReference>
<gene>
    <name evidence="2" type="ORF">QE152_g5337</name>
</gene>
<dbReference type="Gene3D" id="2.30.30.100">
    <property type="match status" value="1"/>
</dbReference>
<organism evidence="2 3">
    <name type="scientific">Popillia japonica</name>
    <name type="common">Japanese beetle</name>
    <dbReference type="NCBI Taxonomy" id="7064"/>
    <lineage>
        <taxon>Eukaryota</taxon>
        <taxon>Metazoa</taxon>
        <taxon>Ecdysozoa</taxon>
        <taxon>Arthropoda</taxon>
        <taxon>Hexapoda</taxon>
        <taxon>Insecta</taxon>
        <taxon>Pterygota</taxon>
        <taxon>Neoptera</taxon>
        <taxon>Endopterygota</taxon>
        <taxon>Coleoptera</taxon>
        <taxon>Polyphaga</taxon>
        <taxon>Scarabaeiformia</taxon>
        <taxon>Scarabaeidae</taxon>
        <taxon>Rutelinae</taxon>
        <taxon>Popillia</taxon>
    </lineage>
</organism>
<sequence length="153" mass="17667">MDCLFGDNPINQKSLIGRHVNIISVNKEIHEGVVYVIDPVSKVVILINESDKRLKVLMPQAIASLEIKHEESNIDTSFFNNNLLFEERKIRLKNWFKKNLIDVSEEEAVLKVHNDFSISPPYTIEQCVSSNKQVLERMICLIENMICLIEKMP</sequence>
<dbReference type="PANTHER" id="PTHR14710:SF2">
    <property type="entry name" value="GEM-ASSOCIATED PROTEIN 6"/>
    <property type="match status" value="1"/>
</dbReference>
<proteinExistence type="predicted"/>
<comment type="caution">
    <text evidence="2">The sequence shown here is derived from an EMBL/GenBank/DDBJ whole genome shotgun (WGS) entry which is preliminary data.</text>
</comment>
<dbReference type="AlphaFoldDB" id="A0AAW1MR16"/>
<protein>
    <submittedName>
        <fullName evidence="2">Gemin6 C-terminal domain</fullName>
    </submittedName>
</protein>
<keyword evidence="3" id="KW-1185">Reference proteome</keyword>
<accession>A0AAW1MR16</accession>
<feature type="domain" description="AD" evidence="1">
    <location>
        <begin position="52"/>
        <end position="150"/>
    </location>
</feature>
<dbReference type="InterPro" id="IPR009422">
    <property type="entry name" value="Gemin6"/>
</dbReference>
<evidence type="ECO:0000313" key="2">
    <source>
        <dbReference type="EMBL" id="KAK9747409.1"/>
    </source>
</evidence>
<dbReference type="Proteomes" id="UP001458880">
    <property type="component" value="Unassembled WGS sequence"/>
</dbReference>